<name>A0ABY8WIK8_9ACTN</name>
<dbReference type="Proteomes" id="UP001240150">
    <property type="component" value="Chromosome"/>
</dbReference>
<accession>A0ABY8WIK8</accession>
<dbReference type="EMBL" id="CP126980">
    <property type="protein sequence ID" value="WIM97699.1"/>
    <property type="molecule type" value="Genomic_DNA"/>
</dbReference>
<evidence type="ECO:0000313" key="2">
    <source>
        <dbReference type="Proteomes" id="UP001240150"/>
    </source>
</evidence>
<dbReference type="RefSeq" id="WP_284919095.1">
    <property type="nucleotide sequence ID" value="NZ_CP126980.1"/>
</dbReference>
<reference evidence="1 2" key="1">
    <citation type="submission" date="2023-06" db="EMBL/GenBank/DDBJ databases">
        <authorList>
            <person name="Yushchuk O."/>
            <person name="Binda E."/>
            <person name="Ruckert-Reed C."/>
            <person name="Fedorenko V."/>
            <person name="Kalinowski J."/>
            <person name="Marinelli F."/>
        </authorList>
    </citation>
    <scope>NUCLEOTIDE SEQUENCE [LARGE SCALE GENOMIC DNA]</scope>
    <source>
        <strain evidence="1 2">NRRL 3884</strain>
    </source>
</reference>
<sequence>MTVVNGKLVTPVGTFPTNGTVTIQLVDYEDTPVIGFNTAGDTEVISTSVVTPSSSGTWTANLVGQGSIELANGDSATVYRVTESGAGVTYSYHIVVPTSDDPVWAGDCRADVGEGSITYFGTTLWAVATFTGAEASTSLIDVPVPIMFPPSDMVITAVKASRVGGTGATINVFNGDDAVLNIDLSITSEGAPISAPALQNVEIAANTPLSAQVMSSGGAPDAVCVQVELRMA</sequence>
<organism evidence="1 2">
    <name type="scientific">Actinoplanes oblitus</name>
    <dbReference type="NCBI Taxonomy" id="3040509"/>
    <lineage>
        <taxon>Bacteria</taxon>
        <taxon>Bacillati</taxon>
        <taxon>Actinomycetota</taxon>
        <taxon>Actinomycetes</taxon>
        <taxon>Micromonosporales</taxon>
        <taxon>Micromonosporaceae</taxon>
        <taxon>Actinoplanes</taxon>
    </lineage>
</organism>
<keyword evidence="2" id="KW-1185">Reference proteome</keyword>
<protein>
    <submittedName>
        <fullName evidence="1">Uncharacterized protein</fullName>
    </submittedName>
</protein>
<evidence type="ECO:0000313" key="1">
    <source>
        <dbReference type="EMBL" id="WIM97699.1"/>
    </source>
</evidence>
<proteinExistence type="predicted"/>
<gene>
    <name evidence="1" type="ORF">ACTOB_001247</name>
</gene>